<dbReference type="Pfam" id="PF13440">
    <property type="entry name" value="Polysacc_synt_3"/>
    <property type="match status" value="1"/>
</dbReference>
<feature type="transmembrane region" description="Helical" evidence="6">
    <location>
        <begin position="12"/>
        <end position="36"/>
    </location>
</feature>
<proteinExistence type="predicted"/>
<dbReference type="InterPro" id="IPR050833">
    <property type="entry name" value="Poly_Biosynth_Transport"/>
</dbReference>
<evidence type="ECO:0000256" key="1">
    <source>
        <dbReference type="ARBA" id="ARBA00004651"/>
    </source>
</evidence>
<comment type="subcellular location">
    <subcellularLocation>
        <location evidence="1">Cell membrane</location>
        <topology evidence="1">Multi-pass membrane protein</topology>
    </subcellularLocation>
</comment>
<dbReference type="PANTHER" id="PTHR30250:SF11">
    <property type="entry name" value="O-ANTIGEN TRANSPORTER-RELATED"/>
    <property type="match status" value="1"/>
</dbReference>
<dbReference type="Proteomes" id="UP000315115">
    <property type="component" value="Chromosome 1"/>
</dbReference>
<dbReference type="AlphaFoldDB" id="A0A510I2F3"/>
<dbReference type="PANTHER" id="PTHR30250">
    <property type="entry name" value="PST FAMILY PREDICTED COLANIC ACID TRANSPORTER"/>
    <property type="match status" value="1"/>
</dbReference>
<feature type="transmembrane region" description="Helical" evidence="6">
    <location>
        <begin position="175"/>
        <end position="194"/>
    </location>
</feature>
<feature type="transmembrane region" description="Helical" evidence="6">
    <location>
        <begin position="251"/>
        <end position="271"/>
    </location>
</feature>
<accession>A0A510I2F3</accession>
<feature type="transmembrane region" description="Helical" evidence="6">
    <location>
        <begin position="412"/>
        <end position="429"/>
    </location>
</feature>
<organism evidence="7 8">
    <name type="scientific">Vibrio rotiferianus</name>
    <dbReference type="NCBI Taxonomy" id="190895"/>
    <lineage>
        <taxon>Bacteria</taxon>
        <taxon>Pseudomonadati</taxon>
        <taxon>Pseudomonadota</taxon>
        <taxon>Gammaproteobacteria</taxon>
        <taxon>Vibrionales</taxon>
        <taxon>Vibrionaceae</taxon>
        <taxon>Vibrio</taxon>
    </lineage>
</organism>
<evidence type="ECO:0000313" key="7">
    <source>
        <dbReference type="EMBL" id="BBL87591.1"/>
    </source>
</evidence>
<feature type="transmembrane region" description="Helical" evidence="6">
    <location>
        <begin position="206"/>
        <end position="231"/>
    </location>
</feature>
<name>A0A510I2F3_9VIBR</name>
<sequence>MGNSTNAIFKKVIGYFSVNVVVSAIAFSSVIIYSHLLSPQELGLYGEFYALVPVLTIIISANLSHSVLFFYKKENRNFKNYMMSMITFQFFSYFCVVVLIVFSYELEYIQRTEFRYYLFASFLALVFSARLLCEKLYVARGKVKSYAKLNVFYTVALTFLGLIFVYIYPNHWTRIQIEMALAVSLSIYLFIFFVRVLDFKINVNFYLVFNALKFSVPRIPFSLSIAIMPLIDRHMISLYYGYSELGTYVLATSYSSVMLVAISAITPAFLPSYYDLMEKKRYEKIDLINKKLSVLIAIGYLILSLFINDFAGLVSGNDYVLPVFLIPIILTSYLWHSLSSMYCRVFDYKKKTFYLSIVAFTSMVLNVLFNFLLIPKLGILGASIATLLAYFAMAIFSYYISRFVVDVHTSPILGLFSGYIFASFLVFLLLMESVYIRFGVLCAILGVAYVLRKRIFIASGKSN</sequence>
<feature type="transmembrane region" description="Helical" evidence="6">
    <location>
        <begin position="379"/>
        <end position="400"/>
    </location>
</feature>
<dbReference type="RefSeq" id="WP_143691785.1">
    <property type="nucleotide sequence ID" value="NZ_AP019798.1"/>
</dbReference>
<feature type="transmembrane region" description="Helical" evidence="6">
    <location>
        <begin position="83"/>
        <end position="104"/>
    </location>
</feature>
<keyword evidence="4 6" id="KW-1133">Transmembrane helix</keyword>
<protein>
    <submittedName>
        <fullName evidence="7">Uncharacterized protein</fullName>
    </submittedName>
</protein>
<evidence type="ECO:0000256" key="6">
    <source>
        <dbReference type="SAM" id="Phobius"/>
    </source>
</evidence>
<reference evidence="8" key="1">
    <citation type="submission" date="2019-07" db="EMBL/GenBank/DDBJ databases">
        <title>Complete Genome Sequences of Vibrion rotiferianus strain AM7.</title>
        <authorList>
            <person name="Miyazaki K."/>
            <person name="Wiseschart A."/>
            <person name="Pootanakit K."/>
            <person name="Ishimori K."/>
            <person name="Kitahara K."/>
        </authorList>
    </citation>
    <scope>NUCLEOTIDE SEQUENCE [LARGE SCALE GENOMIC DNA]</scope>
    <source>
        <strain evidence="8">AM7</strain>
    </source>
</reference>
<keyword evidence="2" id="KW-1003">Cell membrane</keyword>
<keyword evidence="5 6" id="KW-0472">Membrane</keyword>
<feature type="transmembrane region" description="Helical" evidence="6">
    <location>
        <begin position="353"/>
        <end position="373"/>
    </location>
</feature>
<feature type="transmembrane region" description="Helical" evidence="6">
    <location>
        <begin position="150"/>
        <end position="169"/>
    </location>
</feature>
<evidence type="ECO:0000313" key="8">
    <source>
        <dbReference type="Proteomes" id="UP000315115"/>
    </source>
</evidence>
<feature type="transmembrane region" description="Helical" evidence="6">
    <location>
        <begin position="116"/>
        <end position="138"/>
    </location>
</feature>
<evidence type="ECO:0000256" key="2">
    <source>
        <dbReference type="ARBA" id="ARBA00022475"/>
    </source>
</evidence>
<evidence type="ECO:0000256" key="3">
    <source>
        <dbReference type="ARBA" id="ARBA00022692"/>
    </source>
</evidence>
<feature type="transmembrane region" description="Helical" evidence="6">
    <location>
        <begin position="435"/>
        <end position="451"/>
    </location>
</feature>
<dbReference type="GO" id="GO:0005886">
    <property type="term" value="C:plasma membrane"/>
    <property type="evidence" value="ECO:0007669"/>
    <property type="project" value="UniProtKB-SubCell"/>
</dbReference>
<dbReference type="EMBL" id="AP019798">
    <property type="protein sequence ID" value="BBL87591.1"/>
    <property type="molecule type" value="Genomic_DNA"/>
</dbReference>
<keyword evidence="3 6" id="KW-0812">Transmembrane</keyword>
<feature type="transmembrane region" description="Helical" evidence="6">
    <location>
        <begin position="319"/>
        <end position="341"/>
    </location>
</feature>
<evidence type="ECO:0000256" key="4">
    <source>
        <dbReference type="ARBA" id="ARBA00022989"/>
    </source>
</evidence>
<evidence type="ECO:0000256" key="5">
    <source>
        <dbReference type="ARBA" id="ARBA00023136"/>
    </source>
</evidence>
<gene>
    <name evidence="7" type="primary">wzx</name>
    <name evidence="7" type="ORF">VroAM7_02440</name>
</gene>
<feature type="transmembrane region" description="Helical" evidence="6">
    <location>
        <begin position="292"/>
        <end position="313"/>
    </location>
</feature>
<feature type="transmembrane region" description="Helical" evidence="6">
    <location>
        <begin position="48"/>
        <end position="71"/>
    </location>
</feature>